<proteinExistence type="predicted"/>
<name>R9ZWC2_9CAUD</name>
<dbReference type="KEGG" id="vg:16880990"/>
<dbReference type="OrthoDB" id="30022at10239"/>
<dbReference type="EMBL" id="KC821608">
    <property type="protein sequence ID" value="AGO47499.1"/>
    <property type="molecule type" value="Genomic_DNA"/>
</dbReference>
<gene>
    <name evidence="1" type="ORF">Phi19:3_gp095</name>
</gene>
<dbReference type="RefSeq" id="YP_008240880.1">
    <property type="nucleotide sequence ID" value="NC_021789.1"/>
</dbReference>
<protein>
    <submittedName>
        <fullName evidence="1">Uncharacterized protein</fullName>
    </submittedName>
</protein>
<accession>R9ZWC2</accession>
<sequence length="374" mass="43109">MQSQIKTVDDWQLDFDSETTEDAYYLSLSNSNDDDDNYYIDFSQYVSMYQASGDESYLDVAVDLFENKVSQSSLMVDGYYGWLRDADNSGGGITNGGGGNDGQEIPLSQTRGFGRTAAHMLWVLSTATEYLSKNDNQAQFDTNYLWFKTNICEKWRSRDLANIYRIRTHIMSHWAQIGFYMDKIESNANYRKWYDDFNTDISDGVYEGSMREQLRIVSLVGGDGYVWSGEWGVTTNVNDVSHANAEVELMVAGAESSDYWSLTDMSRLINTFDENVYRSSTQGWEYMDGTSVSLNVQLWEQGWIKLGRFDYNLQLKLNDIVFNTHSQKYKKRGLSEMAYNKAYLDGVVYPLEYTSPETEPSTSTKNQKLIYWRY</sequence>
<organism evidence="1 2">
    <name type="scientific">Cellulophaga phage phi19:3</name>
    <dbReference type="NCBI Taxonomy" id="1327971"/>
    <lineage>
        <taxon>Viruses</taxon>
        <taxon>Duplodnaviria</taxon>
        <taxon>Heunggongvirae</taxon>
        <taxon>Uroviricota</taxon>
        <taxon>Caudoviricetes</taxon>
        <taxon>Pachyviridae</taxon>
        <taxon>Baltivirus</taxon>
        <taxon>Baltivirus phi19tres</taxon>
    </lineage>
</organism>
<keyword evidence="2" id="KW-1185">Reference proteome</keyword>
<evidence type="ECO:0000313" key="1">
    <source>
        <dbReference type="EMBL" id="AGO47499.1"/>
    </source>
</evidence>
<reference evidence="1 2" key="1">
    <citation type="journal article" date="2013" name="Proc. Natl. Acad. Sci. U.S.A.">
        <title>Twelve previously unknown phage genera are ubiquitous in global oceans.</title>
        <authorList>
            <person name="Holmfeldt K."/>
            <person name="Solonenko N."/>
            <person name="Shah M."/>
            <person name="Corrier K."/>
            <person name="Riemann L."/>
            <person name="Verberkmoes N.C."/>
            <person name="Sullivan M.B."/>
        </authorList>
    </citation>
    <scope>NUCLEOTIDE SEQUENCE [LARGE SCALE GENOMIC DNA]</scope>
    <source>
        <strain evidence="1">Phi19:3</strain>
    </source>
</reference>
<reference evidence="2" key="2">
    <citation type="submission" date="2013-03" db="EMBL/GenBank/DDBJ databases">
        <title>The Cellulophaga phages: a novel, diverse, and globally ubiquitous model system.</title>
        <authorList>
            <person name="Holmfeldt K."/>
            <person name="Solonenko N."/>
            <person name="Shah M."/>
            <person name="Corrier K."/>
            <person name="Riemann L."/>
            <person name="VerBerkmoes N.C."/>
            <person name="Sullivan M.B."/>
        </authorList>
    </citation>
    <scope>NUCLEOTIDE SEQUENCE [LARGE SCALE GENOMIC DNA]</scope>
</reference>
<dbReference type="Proteomes" id="UP000014731">
    <property type="component" value="Segment"/>
</dbReference>
<evidence type="ECO:0000313" key="2">
    <source>
        <dbReference type="Proteomes" id="UP000014731"/>
    </source>
</evidence>
<dbReference type="GeneID" id="16880990"/>